<sequence>MNDFSGDKLKLAAQFINQTAAPIFLTGKAGTGKTTFLRELANHTYKNYIVVAPTGIAALHAKGVTIHSQFLLPLGSFLPVREPEGNFTDQHGFYTQSTLARKHPLNQVRKSVLRSLDLLVIDEVSMLRADVLDAIDYRMKSVKGNFREPFGGVQVLLIGDLYQLPPIVRDQEWQILRKFYQSMHFFEAKALQQSGMVYLELDKIFRQEDDEFIQVLNHLRENQVTADDIKLLNKHFKSEKEIQSINDCITLTTHNYKADQINSRELQNLPGGSSFYSAEIWGDFPESLFPIPEKLELREGARIMFIKNDSSGMGLYFNGKLATVTALDDDSITVKMDGDRGQFSLRKEIWENKKYVINPTTKELDEEVVGTFSHYPVKLAWAVTVHKSQGLTFDKAIIDVGEAFAPGQVYVALSRLRSLDGLILRSRVQTDLLFSDRAVVDFSVSAKAQKRLNELLEIHRDRYLQKIIQETFDFEPLLKELAYFQKEHESSFEFEEEKMQETIPWIKEQIQAELVNSSRFQNQLLHLLSSGSKEFLLERIQKGSDYYDEKLLKILKRLIEQMAMVSHFSKTKKYLQGLESLEQLIFQKIAQIKKIKLILEELLSGAVISNMEGIDRDLLKVRKKYVEQAKVDAAERLREIKSKTGKRKAGSANPKRQKGDSLELTMELFESGKSIPEIALERGLAESTIKSHLAEGIAFGRIDLEDCLPAEVILEILSSSEKFKGIKELRDHFKGKYDYGTLKMVFAGTRNT</sequence>
<dbReference type="InterPro" id="IPR051055">
    <property type="entry name" value="PIF1_helicase"/>
</dbReference>
<comment type="caution">
    <text evidence="2">The sequence shown here is derived from an EMBL/GenBank/DDBJ whole genome shotgun (WGS) entry which is preliminary data.</text>
</comment>
<dbReference type="PANTHER" id="PTHR47642:SF5">
    <property type="entry name" value="ATP-DEPENDENT DNA HELICASE"/>
    <property type="match status" value="1"/>
</dbReference>
<protein>
    <submittedName>
        <fullName evidence="2">Helix-turn-helix domain-containing protein</fullName>
    </submittedName>
</protein>
<dbReference type="SUPFAM" id="SSF52540">
    <property type="entry name" value="P-loop containing nucleoside triphosphate hydrolases"/>
    <property type="match status" value="2"/>
</dbReference>
<dbReference type="InterPro" id="IPR029491">
    <property type="entry name" value="Helicase_HTH"/>
</dbReference>
<dbReference type="InterPro" id="IPR027417">
    <property type="entry name" value="P-loop_NTPase"/>
</dbReference>
<gene>
    <name evidence="2" type="ORF">NY014_04785</name>
</gene>
<dbReference type="InterPro" id="IPR010285">
    <property type="entry name" value="DNA_helicase_pif1-like_DEAD"/>
</dbReference>
<dbReference type="Gene3D" id="2.30.30.940">
    <property type="match status" value="1"/>
</dbReference>
<accession>A0ABT2G3S2</accession>
<dbReference type="Proteomes" id="UP001206788">
    <property type="component" value="Unassembled WGS sequence"/>
</dbReference>
<reference evidence="2 3" key="1">
    <citation type="submission" date="2022-08" db="EMBL/GenBank/DDBJ databases">
        <title>Algoriphagus sp. CAU 1643 isolated from mud.</title>
        <authorList>
            <person name="Kim W."/>
        </authorList>
    </citation>
    <scope>NUCLEOTIDE SEQUENCE [LARGE SCALE GENOMIC DNA]</scope>
    <source>
        <strain evidence="2 3">CAU 1643</strain>
    </source>
</reference>
<dbReference type="PANTHER" id="PTHR47642">
    <property type="entry name" value="ATP-DEPENDENT DNA HELICASE"/>
    <property type="match status" value="1"/>
</dbReference>
<dbReference type="EMBL" id="JANWGH010000001">
    <property type="protein sequence ID" value="MCS5489732.1"/>
    <property type="molecule type" value="Genomic_DNA"/>
</dbReference>
<evidence type="ECO:0000313" key="2">
    <source>
        <dbReference type="EMBL" id="MCS5489732.1"/>
    </source>
</evidence>
<dbReference type="CDD" id="cd18809">
    <property type="entry name" value="SF1_C_RecD"/>
    <property type="match status" value="1"/>
</dbReference>
<feature type="domain" description="AAA+ ATPase" evidence="1">
    <location>
        <begin position="19"/>
        <end position="179"/>
    </location>
</feature>
<keyword evidence="3" id="KW-1185">Reference proteome</keyword>
<dbReference type="RefSeq" id="WP_259413405.1">
    <property type="nucleotide sequence ID" value="NZ_JANWGH010000001.1"/>
</dbReference>
<dbReference type="Pfam" id="PF14493">
    <property type="entry name" value="HTH_40"/>
    <property type="match status" value="1"/>
</dbReference>
<dbReference type="SMART" id="SM00382">
    <property type="entry name" value="AAA"/>
    <property type="match status" value="1"/>
</dbReference>
<dbReference type="InterPro" id="IPR003593">
    <property type="entry name" value="AAA+_ATPase"/>
</dbReference>
<dbReference type="Pfam" id="PF05970">
    <property type="entry name" value="PIF1"/>
    <property type="match status" value="2"/>
</dbReference>
<organism evidence="2 3">
    <name type="scientific">Algoriphagus limi</name>
    <dbReference type="NCBI Taxonomy" id="2975273"/>
    <lineage>
        <taxon>Bacteria</taxon>
        <taxon>Pseudomonadati</taxon>
        <taxon>Bacteroidota</taxon>
        <taxon>Cytophagia</taxon>
        <taxon>Cytophagales</taxon>
        <taxon>Cyclobacteriaceae</taxon>
        <taxon>Algoriphagus</taxon>
    </lineage>
</organism>
<proteinExistence type="predicted"/>
<name>A0ABT2G3S2_9BACT</name>
<evidence type="ECO:0000313" key="3">
    <source>
        <dbReference type="Proteomes" id="UP001206788"/>
    </source>
</evidence>
<dbReference type="Gene3D" id="3.40.50.300">
    <property type="entry name" value="P-loop containing nucleotide triphosphate hydrolases"/>
    <property type="match status" value="2"/>
</dbReference>
<evidence type="ECO:0000259" key="1">
    <source>
        <dbReference type="SMART" id="SM00382"/>
    </source>
</evidence>